<name>A0A0N5AQS8_9BILA</name>
<dbReference type="AlphaFoldDB" id="A0A0N5AQS8"/>
<evidence type="ECO:0000256" key="1">
    <source>
        <dbReference type="SAM" id="SignalP"/>
    </source>
</evidence>
<evidence type="ECO:0000313" key="3">
    <source>
        <dbReference type="WBParaSite" id="SMUV_0000705301-mRNA-1"/>
    </source>
</evidence>
<protein>
    <submittedName>
        <fullName evidence="3">DUF148 domain-containing protein</fullName>
    </submittedName>
</protein>
<dbReference type="WBParaSite" id="SMUV_0000705301-mRNA-1">
    <property type="protein sequence ID" value="SMUV_0000705301-mRNA-1"/>
    <property type="gene ID" value="SMUV_0000705301"/>
</dbReference>
<accession>A0A0N5AQS8</accession>
<organism evidence="2 3">
    <name type="scientific">Syphacia muris</name>
    <dbReference type="NCBI Taxonomy" id="451379"/>
    <lineage>
        <taxon>Eukaryota</taxon>
        <taxon>Metazoa</taxon>
        <taxon>Ecdysozoa</taxon>
        <taxon>Nematoda</taxon>
        <taxon>Chromadorea</taxon>
        <taxon>Rhabditida</taxon>
        <taxon>Spirurina</taxon>
        <taxon>Oxyuridomorpha</taxon>
        <taxon>Oxyuroidea</taxon>
        <taxon>Oxyuridae</taxon>
        <taxon>Syphacia</taxon>
    </lineage>
</organism>
<feature type="signal peptide" evidence="1">
    <location>
        <begin position="1"/>
        <end position="16"/>
    </location>
</feature>
<feature type="chain" id="PRO_5005893336" evidence="1">
    <location>
        <begin position="17"/>
        <end position="153"/>
    </location>
</feature>
<keyword evidence="1" id="KW-0732">Signal</keyword>
<evidence type="ECO:0000313" key="2">
    <source>
        <dbReference type="Proteomes" id="UP000046393"/>
    </source>
</evidence>
<sequence>MRSLAILLTVFASAIAFQNADKLAAMVNDRSTYYQLKQIDNDYVTPREQLQQSIQNILVNQSAEVQEAYKMLVDADKMKDEAKYKMQLIIYKNMGAPDKIVDAYKRIYEIENDMSLSKRETKAQIRSVEYELKSQLSPSERRYLNSFSSEEFF</sequence>
<keyword evidence="2" id="KW-1185">Reference proteome</keyword>
<dbReference type="Proteomes" id="UP000046393">
    <property type="component" value="Unplaced"/>
</dbReference>
<proteinExistence type="predicted"/>
<reference evidence="3" key="1">
    <citation type="submission" date="2017-02" db="UniProtKB">
        <authorList>
            <consortium name="WormBaseParasite"/>
        </authorList>
    </citation>
    <scope>IDENTIFICATION</scope>
</reference>